<dbReference type="Pfam" id="PF02625">
    <property type="entry name" value="XdhC_CoxI"/>
    <property type="match status" value="1"/>
</dbReference>
<accession>A0A382CUD2</accession>
<feature type="non-terminal residue" evidence="2">
    <location>
        <position position="131"/>
    </location>
</feature>
<evidence type="ECO:0000259" key="1">
    <source>
        <dbReference type="Pfam" id="PF02625"/>
    </source>
</evidence>
<name>A0A382CUD2_9ZZZZ</name>
<dbReference type="InterPro" id="IPR003777">
    <property type="entry name" value="XdhC_CoxI"/>
</dbReference>
<organism evidence="2">
    <name type="scientific">marine metagenome</name>
    <dbReference type="NCBI Taxonomy" id="408172"/>
    <lineage>
        <taxon>unclassified sequences</taxon>
        <taxon>metagenomes</taxon>
        <taxon>ecological metagenomes</taxon>
    </lineage>
</organism>
<dbReference type="InterPro" id="IPR052698">
    <property type="entry name" value="MoCofactor_Util/Proc"/>
</dbReference>
<dbReference type="AlphaFoldDB" id="A0A382CUD2"/>
<sequence>MSICRTVNAFERWKSEDQPLVLATVIDTLGSTYSKTGQRMLLTGDGAYEGLVSGGCLEGDLAEHARAVLHTGKAQTVTYDMRDEADELWGLGAGCKGLIRLLLQRLDAEHQYEPFSSIAMRLTHGPQASSV</sequence>
<protein>
    <recommendedName>
        <fullName evidence="1">XdhC- CoxI domain-containing protein</fullName>
    </recommendedName>
</protein>
<dbReference type="EMBL" id="UINC01035851">
    <property type="protein sequence ID" value="SVB28913.1"/>
    <property type="molecule type" value="Genomic_DNA"/>
</dbReference>
<evidence type="ECO:0000313" key="2">
    <source>
        <dbReference type="EMBL" id="SVB28913.1"/>
    </source>
</evidence>
<feature type="domain" description="XdhC- CoxI" evidence="1">
    <location>
        <begin position="13"/>
        <end position="80"/>
    </location>
</feature>
<dbReference type="PANTHER" id="PTHR30388">
    <property type="entry name" value="ALDEHYDE OXIDOREDUCTASE MOLYBDENUM COFACTOR ASSEMBLY PROTEIN"/>
    <property type="match status" value="1"/>
</dbReference>
<proteinExistence type="predicted"/>
<gene>
    <name evidence="2" type="ORF">METZ01_LOCUS181767</name>
</gene>
<dbReference type="PANTHER" id="PTHR30388:SF6">
    <property type="entry name" value="XANTHINE DEHYDROGENASE SUBUNIT A-RELATED"/>
    <property type="match status" value="1"/>
</dbReference>
<reference evidence="2" key="1">
    <citation type="submission" date="2018-05" db="EMBL/GenBank/DDBJ databases">
        <authorList>
            <person name="Lanie J.A."/>
            <person name="Ng W.-L."/>
            <person name="Kazmierczak K.M."/>
            <person name="Andrzejewski T.M."/>
            <person name="Davidsen T.M."/>
            <person name="Wayne K.J."/>
            <person name="Tettelin H."/>
            <person name="Glass J.I."/>
            <person name="Rusch D."/>
            <person name="Podicherti R."/>
            <person name="Tsui H.-C.T."/>
            <person name="Winkler M.E."/>
        </authorList>
    </citation>
    <scope>NUCLEOTIDE SEQUENCE</scope>
</reference>